<dbReference type="Proteomes" id="UP001152885">
    <property type="component" value="Unassembled WGS sequence"/>
</dbReference>
<dbReference type="AlphaFoldDB" id="A0A9W4TY32"/>
<dbReference type="InterPro" id="IPR019559">
    <property type="entry name" value="Cullin_neddylation_domain"/>
</dbReference>
<dbReference type="InterPro" id="IPR036388">
    <property type="entry name" value="WH-like_DNA-bd_sf"/>
</dbReference>
<dbReference type="PROSITE" id="PS50069">
    <property type="entry name" value="CULLIN_2"/>
    <property type="match status" value="1"/>
</dbReference>
<evidence type="ECO:0000259" key="4">
    <source>
        <dbReference type="PROSITE" id="PS50069"/>
    </source>
</evidence>
<comment type="similarity">
    <text evidence="1 2 3">Belongs to the cullin family.</text>
</comment>
<proteinExistence type="inferred from homology"/>
<dbReference type="Gene3D" id="1.20.1310.10">
    <property type="entry name" value="Cullin Repeats"/>
    <property type="match status" value="2"/>
</dbReference>
<keyword evidence="6" id="KW-1185">Reference proteome</keyword>
<evidence type="ECO:0000313" key="6">
    <source>
        <dbReference type="Proteomes" id="UP001152885"/>
    </source>
</evidence>
<dbReference type="SUPFAM" id="SSF74788">
    <property type="entry name" value="Cullin repeat-like"/>
    <property type="match status" value="1"/>
</dbReference>
<dbReference type="InterPro" id="IPR016159">
    <property type="entry name" value="Cullin_repeat-like_dom_sf"/>
</dbReference>
<dbReference type="SUPFAM" id="SSF75632">
    <property type="entry name" value="Cullin homology domain"/>
    <property type="match status" value="1"/>
</dbReference>
<dbReference type="Pfam" id="PF26557">
    <property type="entry name" value="Cullin_AB"/>
    <property type="match status" value="1"/>
</dbReference>
<dbReference type="Pfam" id="PF10557">
    <property type="entry name" value="Cullin_Nedd8"/>
    <property type="match status" value="1"/>
</dbReference>
<comment type="caution">
    <text evidence="5">The sequence shown here is derived from an EMBL/GenBank/DDBJ whole genome shotgun (WGS) entry which is preliminary data.</text>
</comment>
<dbReference type="SUPFAM" id="SSF46785">
    <property type="entry name" value="Winged helix' DNA-binding domain"/>
    <property type="match status" value="1"/>
</dbReference>
<dbReference type="GO" id="GO:0006511">
    <property type="term" value="P:ubiquitin-dependent protein catabolic process"/>
    <property type="evidence" value="ECO:0007669"/>
    <property type="project" value="InterPro"/>
</dbReference>
<evidence type="ECO:0000313" key="5">
    <source>
        <dbReference type="EMBL" id="CAI5757833.1"/>
    </source>
</evidence>
<dbReference type="InterPro" id="IPR036317">
    <property type="entry name" value="Cullin_homology_sf"/>
</dbReference>
<dbReference type="InterPro" id="IPR036390">
    <property type="entry name" value="WH_DNA-bd_sf"/>
</dbReference>
<dbReference type="PANTHER" id="PTHR11932">
    <property type="entry name" value="CULLIN"/>
    <property type="match status" value="1"/>
</dbReference>
<dbReference type="InterPro" id="IPR059120">
    <property type="entry name" value="Cullin-like_AB"/>
</dbReference>
<dbReference type="SMART" id="SM00884">
    <property type="entry name" value="Cullin_Nedd8"/>
    <property type="match status" value="1"/>
</dbReference>
<dbReference type="Gene3D" id="3.30.230.130">
    <property type="entry name" value="Cullin, Chain C, Domain 2"/>
    <property type="match status" value="1"/>
</dbReference>
<protein>
    <recommendedName>
        <fullName evidence="4">Cullin family profile domain-containing protein</fullName>
    </recommendedName>
</protein>
<dbReference type="GO" id="GO:0031625">
    <property type="term" value="F:ubiquitin protein ligase binding"/>
    <property type="evidence" value="ECO:0007669"/>
    <property type="project" value="InterPro"/>
</dbReference>
<dbReference type="SMART" id="SM00182">
    <property type="entry name" value="CULLIN"/>
    <property type="match status" value="1"/>
</dbReference>
<dbReference type="Pfam" id="PF00888">
    <property type="entry name" value="Cullin"/>
    <property type="match status" value="1"/>
</dbReference>
<evidence type="ECO:0000256" key="2">
    <source>
        <dbReference type="PROSITE-ProRule" id="PRU00330"/>
    </source>
</evidence>
<name>A0A9W4TY32_9ASCO</name>
<evidence type="ECO:0000256" key="3">
    <source>
        <dbReference type="RuleBase" id="RU003829"/>
    </source>
</evidence>
<evidence type="ECO:0000256" key="1">
    <source>
        <dbReference type="ARBA" id="ARBA00006019"/>
    </source>
</evidence>
<dbReference type="Gene3D" id="1.10.10.10">
    <property type="entry name" value="Winged helix-like DNA-binding domain superfamily/Winged helix DNA-binding domain"/>
    <property type="match status" value="1"/>
</dbReference>
<dbReference type="InterPro" id="IPR016158">
    <property type="entry name" value="Cullin_homology"/>
</dbReference>
<gene>
    <name evidence="5" type="ORF">CANVERA_P2345</name>
</gene>
<dbReference type="EMBL" id="CANTUO010000002">
    <property type="protein sequence ID" value="CAI5757833.1"/>
    <property type="molecule type" value="Genomic_DNA"/>
</dbReference>
<dbReference type="OrthoDB" id="27073at2759"/>
<feature type="domain" description="Cullin family profile" evidence="4">
    <location>
        <begin position="384"/>
        <end position="613"/>
    </location>
</feature>
<organism evidence="5 6">
    <name type="scientific">Candida verbasci</name>
    <dbReference type="NCBI Taxonomy" id="1227364"/>
    <lineage>
        <taxon>Eukaryota</taxon>
        <taxon>Fungi</taxon>
        <taxon>Dikarya</taxon>
        <taxon>Ascomycota</taxon>
        <taxon>Saccharomycotina</taxon>
        <taxon>Pichiomycetes</taxon>
        <taxon>Debaryomycetaceae</taxon>
        <taxon>Candida/Lodderomyces clade</taxon>
        <taxon>Candida</taxon>
    </lineage>
</organism>
<sequence length="727" mass="86073">MTSTTPISKILDFGSTTSLETTRSSSHLSTSTKKRIKLNNEQTIINETILNQVKQDKLILESTIDSILSGQPLPHSYSQLYILLERLCKFKHIEQSKLVDIMYDKIEQSYNSINLPTNNIESFLNGFEEWYAKLTKLSQVFIYLDRNYLYPHPIKKTILEYAMSLIIDDLLTDGTESCTKLLDQQSELMLEYRQNGYQGDLCRNFTKLLVRLNQVDDKFEFHNRLLEDTTKHYEELRDDEYTIQFTINAIYKEIDFWKFVGKDGSFINELFLKLRWLLIFSNFNEYLQYNIGELLTTPKYLKILYEYCSHTDDDFGYDSISTLVYQWGMHVQYVFHLIIDETNDVISELVSQYQSFKTISDTYFKDNDSFEFEIRNGLSKIINKDTEYNVSIILQLCKYCELYFKNKTQDDFQTFKNKVLQIFKAINNKNDFFIAYKKDLFKRLLMNKNLNLKEEEELANSFILLTGETELTISLQIMFQDIKKSKEMTFVNDLDIDFNSLVLDSRYWPDIAKSKTDILLPPPFKDLLTNFNQYYQSISERHNNQILDWNNYKLHQVVIDGNFNSGKIEINCNLLQAAIIVLFNEKESYTFEELKEELSIDEKLLIDILHSFEKYPIITKNRGVYVFNEKFTDRSNKIKLPRIKESRVVEDKTRKLIEINRSEEYKASIVKIMKQSKELHMVELLNSSIEYLQEKRPVDVKELKLSIQQLIDTEYLKVENDTVIYIP</sequence>
<dbReference type="InterPro" id="IPR045093">
    <property type="entry name" value="Cullin"/>
</dbReference>
<accession>A0A9W4TY32</accession>
<dbReference type="InterPro" id="IPR001373">
    <property type="entry name" value="Cullin_N"/>
</dbReference>
<reference evidence="5" key="1">
    <citation type="submission" date="2022-12" db="EMBL/GenBank/DDBJ databases">
        <authorList>
            <person name="Brejova B."/>
        </authorList>
    </citation>
    <scope>NUCLEOTIDE SEQUENCE</scope>
</reference>